<dbReference type="SUPFAM" id="SSF74853">
    <property type="entry name" value="Lamin A/C globular tail domain"/>
    <property type="match status" value="1"/>
</dbReference>
<dbReference type="InterPro" id="IPR013424">
    <property type="entry name" value="Ice-binding_C"/>
</dbReference>
<name>A0ABP9UU86_9BACT</name>
<protein>
    <recommendedName>
        <fullName evidence="1">LTD domain-containing protein</fullName>
    </recommendedName>
</protein>
<dbReference type="Proteomes" id="UP001476282">
    <property type="component" value="Unassembled WGS sequence"/>
</dbReference>
<reference evidence="2 3" key="1">
    <citation type="submission" date="2024-02" db="EMBL/GenBank/DDBJ databases">
        <title>Haloferula sargassicola NBRC 104335.</title>
        <authorList>
            <person name="Ichikawa N."/>
            <person name="Katano-Makiyama Y."/>
            <person name="Hidaka K."/>
        </authorList>
    </citation>
    <scope>NUCLEOTIDE SEQUENCE [LARGE SCALE GENOMIC DNA]</scope>
    <source>
        <strain evidence="2 3">NBRC 104335</strain>
    </source>
</reference>
<proteinExistence type="predicted"/>
<dbReference type="EMBL" id="BAABRI010000023">
    <property type="protein sequence ID" value="GAA5484281.1"/>
    <property type="molecule type" value="Genomic_DNA"/>
</dbReference>
<organism evidence="2 3">
    <name type="scientific">Haloferula sargassicola</name>
    <dbReference type="NCBI Taxonomy" id="490096"/>
    <lineage>
        <taxon>Bacteria</taxon>
        <taxon>Pseudomonadati</taxon>
        <taxon>Verrucomicrobiota</taxon>
        <taxon>Verrucomicrobiia</taxon>
        <taxon>Verrucomicrobiales</taxon>
        <taxon>Verrucomicrobiaceae</taxon>
        <taxon>Haloferula</taxon>
    </lineage>
</organism>
<dbReference type="InterPro" id="IPR001322">
    <property type="entry name" value="Lamin_tail_dom"/>
</dbReference>
<dbReference type="InterPro" id="IPR036415">
    <property type="entry name" value="Lamin_tail_dom_sf"/>
</dbReference>
<dbReference type="PROSITE" id="PS51841">
    <property type="entry name" value="LTD"/>
    <property type="match status" value="1"/>
</dbReference>
<evidence type="ECO:0000313" key="2">
    <source>
        <dbReference type="EMBL" id="GAA5484281.1"/>
    </source>
</evidence>
<evidence type="ECO:0000313" key="3">
    <source>
        <dbReference type="Proteomes" id="UP001476282"/>
    </source>
</evidence>
<gene>
    <name evidence="2" type="ORF">Hsar01_03523</name>
</gene>
<dbReference type="NCBIfam" id="TIGR02595">
    <property type="entry name" value="PEP_CTERM"/>
    <property type="match status" value="1"/>
</dbReference>
<sequence>MKSSRVLATAGVQQKAMKTSFLPLALAFVSILPSKGAVFITEWMYSGNGDEFVEFTNLGSSAVDFTGWSFDDNNAVAGTFDLSAFGMVAPGESVILAQTDEASFRTDWGLAGSVKVIGLLGDTTGNNLGRNDAINLFDASNTLVDTLTYGDQDIAGSIRTQDVSGYTTPANYGSDDVLQWMLSVDGVDGAFTSTGGDVGSPGFALVPEPSSVLLIGLGSLGLLRRRVHR</sequence>
<keyword evidence="3" id="KW-1185">Reference proteome</keyword>
<dbReference type="Pfam" id="PF00932">
    <property type="entry name" value="LTD"/>
    <property type="match status" value="1"/>
</dbReference>
<evidence type="ECO:0000259" key="1">
    <source>
        <dbReference type="PROSITE" id="PS51841"/>
    </source>
</evidence>
<accession>A0ABP9UU86</accession>
<dbReference type="Pfam" id="PF07589">
    <property type="entry name" value="PEP-CTERM"/>
    <property type="match status" value="1"/>
</dbReference>
<feature type="domain" description="LTD" evidence="1">
    <location>
        <begin position="26"/>
        <end position="151"/>
    </location>
</feature>
<comment type="caution">
    <text evidence="2">The sequence shown here is derived from an EMBL/GenBank/DDBJ whole genome shotgun (WGS) entry which is preliminary data.</text>
</comment>